<protein>
    <submittedName>
        <fullName evidence="1">Kinesin kif17</fullName>
    </submittedName>
</protein>
<dbReference type="EMBL" id="REGN01003015">
    <property type="protein sequence ID" value="RNA24927.1"/>
    <property type="molecule type" value="Genomic_DNA"/>
</dbReference>
<comment type="caution">
    <text evidence="1">The sequence shown here is derived from an EMBL/GenBank/DDBJ whole genome shotgun (WGS) entry which is preliminary data.</text>
</comment>
<accession>A0A3M7RNK6</accession>
<reference evidence="1 2" key="1">
    <citation type="journal article" date="2018" name="Sci. Rep.">
        <title>Genomic signatures of local adaptation to the degree of environmental predictability in rotifers.</title>
        <authorList>
            <person name="Franch-Gras L."/>
            <person name="Hahn C."/>
            <person name="Garcia-Roger E.M."/>
            <person name="Carmona M.J."/>
            <person name="Serra M."/>
            <person name="Gomez A."/>
        </authorList>
    </citation>
    <scope>NUCLEOTIDE SEQUENCE [LARGE SCALE GENOMIC DNA]</scope>
    <source>
        <strain evidence="1">HYR1</strain>
    </source>
</reference>
<name>A0A3M7RNK6_BRAPC</name>
<evidence type="ECO:0000313" key="1">
    <source>
        <dbReference type="EMBL" id="RNA24927.1"/>
    </source>
</evidence>
<sequence length="158" mass="17172">MITKTYQSFSCLSTNYSLTNLTGSGFSLVYNQHYSHATSMTDLENIKSQCNGFSMLCAAGGLANSDKLLLISCANCHAVLTPTTISSPVFVGSAYWYLTDGKSFGFAPDSTINQGSADSHDISSPYRLSWHLTGSGGWRLGNLTNLPDNVYKKYVLIR</sequence>
<keyword evidence="2" id="KW-1185">Reference proteome</keyword>
<dbReference type="AlphaFoldDB" id="A0A3M7RNK6"/>
<evidence type="ECO:0000313" key="2">
    <source>
        <dbReference type="Proteomes" id="UP000276133"/>
    </source>
</evidence>
<gene>
    <name evidence="1" type="ORF">BpHYR1_040526</name>
</gene>
<proteinExistence type="predicted"/>
<dbReference type="Proteomes" id="UP000276133">
    <property type="component" value="Unassembled WGS sequence"/>
</dbReference>
<organism evidence="1 2">
    <name type="scientific">Brachionus plicatilis</name>
    <name type="common">Marine rotifer</name>
    <name type="synonym">Brachionus muelleri</name>
    <dbReference type="NCBI Taxonomy" id="10195"/>
    <lineage>
        <taxon>Eukaryota</taxon>
        <taxon>Metazoa</taxon>
        <taxon>Spiralia</taxon>
        <taxon>Gnathifera</taxon>
        <taxon>Rotifera</taxon>
        <taxon>Eurotatoria</taxon>
        <taxon>Monogononta</taxon>
        <taxon>Pseudotrocha</taxon>
        <taxon>Ploima</taxon>
        <taxon>Brachionidae</taxon>
        <taxon>Brachionus</taxon>
    </lineage>
</organism>
<dbReference type="OrthoDB" id="9049620at2759"/>